<reference evidence="2" key="1">
    <citation type="journal article" date="2013" name="Environ. Microbiol.">
        <title>Seasonally variable intestinal metagenomes of the red palm weevil (Rhynchophorus ferrugineus).</title>
        <authorList>
            <person name="Jia S."/>
            <person name="Zhang X."/>
            <person name="Zhang G."/>
            <person name="Yin A."/>
            <person name="Zhang S."/>
            <person name="Li F."/>
            <person name="Wang L."/>
            <person name="Zhao D."/>
            <person name="Yun Q."/>
            <person name="Tala"/>
            <person name="Wang J."/>
            <person name="Sun G."/>
            <person name="Baabdullah M."/>
            <person name="Yu X."/>
            <person name="Hu S."/>
            <person name="Al-Mssallem I.S."/>
            <person name="Yu J."/>
        </authorList>
    </citation>
    <scope>NUCLEOTIDE SEQUENCE</scope>
</reference>
<accession>A0A060CH61</accession>
<comment type="similarity">
    <text evidence="1">Belongs to the glycosyl hydrolase 13 family. Sucrose phosphorylase subfamily.</text>
</comment>
<dbReference type="PANTHER" id="PTHR38784">
    <property type="entry name" value="SUCROSE PHOSPHORYLASE"/>
    <property type="match status" value="1"/>
</dbReference>
<name>A0A060CH61_9STRE</name>
<dbReference type="SUPFAM" id="SSF51445">
    <property type="entry name" value="(Trans)glycosidases"/>
    <property type="match status" value="1"/>
</dbReference>
<dbReference type="PANTHER" id="PTHR38784:SF1">
    <property type="entry name" value="SUCROSE PHOSPHORYLASE"/>
    <property type="match status" value="1"/>
</dbReference>
<dbReference type="AlphaFoldDB" id="A0A060CH61"/>
<evidence type="ECO:0000256" key="1">
    <source>
        <dbReference type="ARBA" id="ARBA00008452"/>
    </source>
</evidence>
<protein>
    <submittedName>
        <fullName evidence="2">CAZy families GH13 protein</fullName>
    </submittedName>
</protein>
<dbReference type="Gene3D" id="3.20.20.80">
    <property type="entry name" value="Glycosidases"/>
    <property type="match status" value="1"/>
</dbReference>
<evidence type="ECO:0000313" key="2">
    <source>
        <dbReference type="EMBL" id="AIA92106.1"/>
    </source>
</evidence>
<dbReference type="InterPro" id="IPR017853">
    <property type="entry name" value="GH"/>
</dbReference>
<dbReference type="EMBL" id="KF124786">
    <property type="protein sequence ID" value="AIA92106.1"/>
    <property type="molecule type" value="Genomic_DNA"/>
</dbReference>
<sequence length="166" mass="18844">MQHGAKIVRLDAFAYAIKKLDTSDFFVEPEVWQLLEDIANTANKADALVLPEIHEHYSYNKKIVEKGYFSYDFVLPIVVLHALYSHQGDALVSWLNQASMHQFTTLDTHDGIGVVDGKGILSDEQLDYTVNRLYEVGANVKRSLLKFCLPQSGYLSVKYNILFGSW</sequence>
<proteinExistence type="inferred from homology"/>
<organism evidence="2">
    <name type="scientific">uncultured Streptococcus sp</name>
    <dbReference type="NCBI Taxonomy" id="83427"/>
    <lineage>
        <taxon>Bacteria</taxon>
        <taxon>Bacillati</taxon>
        <taxon>Bacillota</taxon>
        <taxon>Bacilli</taxon>
        <taxon>Lactobacillales</taxon>
        <taxon>Streptococcaceae</taxon>
        <taxon>Streptococcus</taxon>
        <taxon>environmental samples</taxon>
    </lineage>
</organism>